<organism evidence="1 2">
    <name type="scientific">Mariniflexile ostreae</name>
    <dbReference type="NCBI Taxonomy" id="1520892"/>
    <lineage>
        <taxon>Bacteria</taxon>
        <taxon>Pseudomonadati</taxon>
        <taxon>Bacteroidota</taxon>
        <taxon>Flavobacteriia</taxon>
        <taxon>Flavobacteriales</taxon>
        <taxon>Flavobacteriaceae</taxon>
        <taxon>Mariniflexile</taxon>
    </lineage>
</organism>
<sequence>MGIKKIIYTLHVLLVLLVSGCKDKNDKDIQRIKDFYTSYLSIAEKIPYNKKGLDSLKTKYLTIDLIKRLESLKLDYDLILNSNDVDTRWDDNILVKKDSTNLNIYNVSYTNGSSYIKIEITNTNGISKISDIENIMNEQPKKNGDSSDIKNSFYSKVFEPYNSNCDIYIYIYGDSLFSIKEKGEIKMKGKFKKTIDNNISYYHFEKLEGLYYNDSLDIQNYGNDMNQYIHFKSCDEKYIHFVNILSKH</sequence>
<dbReference type="RefSeq" id="WP_379861433.1">
    <property type="nucleotide sequence ID" value="NZ_JBHMFC010000061.1"/>
</dbReference>
<proteinExistence type="predicted"/>
<evidence type="ECO:0008006" key="3">
    <source>
        <dbReference type="Google" id="ProtNLM"/>
    </source>
</evidence>
<comment type="caution">
    <text evidence="1">The sequence shown here is derived from an EMBL/GenBank/DDBJ whole genome shotgun (WGS) entry which is preliminary data.</text>
</comment>
<keyword evidence="2" id="KW-1185">Reference proteome</keyword>
<reference evidence="1 2" key="1">
    <citation type="submission" date="2024-09" db="EMBL/GenBank/DDBJ databases">
        <authorList>
            <person name="Sun Q."/>
            <person name="Mori K."/>
        </authorList>
    </citation>
    <scope>NUCLEOTIDE SEQUENCE [LARGE SCALE GENOMIC DNA]</scope>
    <source>
        <strain evidence="1 2">CECT 8622</strain>
    </source>
</reference>
<dbReference type="Gene3D" id="3.10.450.50">
    <property type="match status" value="1"/>
</dbReference>
<evidence type="ECO:0000313" key="1">
    <source>
        <dbReference type="EMBL" id="MFB9057209.1"/>
    </source>
</evidence>
<protein>
    <recommendedName>
        <fullName evidence="3">Lipoprotein</fullName>
    </recommendedName>
</protein>
<dbReference type="EMBL" id="JBHMFC010000061">
    <property type="protein sequence ID" value="MFB9057209.1"/>
    <property type="molecule type" value="Genomic_DNA"/>
</dbReference>
<dbReference type="Proteomes" id="UP001589585">
    <property type="component" value="Unassembled WGS sequence"/>
</dbReference>
<accession>A0ABV5FCU6</accession>
<name>A0ABV5FCU6_9FLAO</name>
<dbReference type="PROSITE" id="PS51257">
    <property type="entry name" value="PROKAR_LIPOPROTEIN"/>
    <property type="match status" value="1"/>
</dbReference>
<gene>
    <name evidence="1" type="ORF">ACFFU9_10695</name>
</gene>
<evidence type="ECO:0000313" key="2">
    <source>
        <dbReference type="Proteomes" id="UP001589585"/>
    </source>
</evidence>